<keyword evidence="5 6" id="KW-0560">Oxidoreductase</keyword>
<reference evidence="10" key="1">
    <citation type="submission" date="2020-02" db="EMBL/GenBank/DDBJ databases">
        <authorList>
            <person name="Meier V. D."/>
        </authorList>
    </citation>
    <scope>NUCLEOTIDE SEQUENCE</scope>
    <source>
        <strain evidence="10">AVDCRST_MAG60</strain>
    </source>
</reference>
<dbReference type="Gene3D" id="1.10.540.10">
    <property type="entry name" value="Acyl-CoA dehydrogenase/oxidase, N-terminal domain"/>
    <property type="match status" value="1"/>
</dbReference>
<evidence type="ECO:0000256" key="5">
    <source>
        <dbReference type="ARBA" id="ARBA00023002"/>
    </source>
</evidence>
<dbReference type="PIRSF" id="PIRSF016578">
    <property type="entry name" value="HsaA"/>
    <property type="match status" value="1"/>
</dbReference>
<dbReference type="InterPro" id="IPR046373">
    <property type="entry name" value="Acyl-CoA_Oxase/DH_mid-dom_sf"/>
</dbReference>
<feature type="domain" description="Acyl-CoA oxidase/dehydrogenase middle" evidence="8">
    <location>
        <begin position="128"/>
        <end position="225"/>
    </location>
</feature>
<evidence type="ECO:0000256" key="4">
    <source>
        <dbReference type="ARBA" id="ARBA00022827"/>
    </source>
</evidence>
<dbReference type="InterPro" id="IPR037069">
    <property type="entry name" value="AcylCoA_DH/ox_N_sf"/>
</dbReference>
<dbReference type="Gene3D" id="1.20.140.10">
    <property type="entry name" value="Butyryl-CoA Dehydrogenase, subunit A, domain 3"/>
    <property type="match status" value="1"/>
</dbReference>
<evidence type="ECO:0000256" key="1">
    <source>
        <dbReference type="ARBA" id="ARBA00001974"/>
    </source>
</evidence>
<dbReference type="InterPro" id="IPR006091">
    <property type="entry name" value="Acyl-CoA_Oxase/DH_mid-dom"/>
</dbReference>
<gene>
    <name evidence="10" type="ORF">AVDCRST_MAG60-760</name>
</gene>
<protein>
    <submittedName>
        <fullName evidence="10">Isovaleryl-CoA dehydrogenase</fullName>
        <ecNumber evidence="10">1.3.8.4</ecNumber>
    </submittedName>
</protein>
<feature type="domain" description="Acyl-CoA dehydrogenase/oxidase N-terminal" evidence="9">
    <location>
        <begin position="6"/>
        <end position="123"/>
    </location>
</feature>
<name>A0A6J4NBB4_9ACTN</name>
<keyword evidence="3 6" id="KW-0285">Flavoprotein</keyword>
<dbReference type="EC" id="1.3.8.4" evidence="10"/>
<evidence type="ECO:0000259" key="7">
    <source>
        <dbReference type="Pfam" id="PF00441"/>
    </source>
</evidence>
<dbReference type="Pfam" id="PF02770">
    <property type="entry name" value="Acyl-CoA_dh_M"/>
    <property type="match status" value="1"/>
</dbReference>
<dbReference type="InterPro" id="IPR009100">
    <property type="entry name" value="AcylCoA_DH/oxidase_NM_dom_sf"/>
</dbReference>
<dbReference type="SUPFAM" id="SSF47203">
    <property type="entry name" value="Acyl-CoA dehydrogenase C-terminal domain-like"/>
    <property type="match status" value="1"/>
</dbReference>
<dbReference type="PROSITE" id="PS00072">
    <property type="entry name" value="ACYL_COA_DH_1"/>
    <property type="match status" value="1"/>
</dbReference>
<dbReference type="InterPro" id="IPR036250">
    <property type="entry name" value="AcylCo_DH-like_C"/>
</dbReference>
<dbReference type="SUPFAM" id="SSF56645">
    <property type="entry name" value="Acyl-CoA dehydrogenase NM domain-like"/>
    <property type="match status" value="1"/>
</dbReference>
<evidence type="ECO:0000256" key="6">
    <source>
        <dbReference type="RuleBase" id="RU362125"/>
    </source>
</evidence>
<comment type="similarity">
    <text evidence="2 6">Belongs to the acyl-CoA dehydrogenase family.</text>
</comment>
<dbReference type="FunFam" id="2.40.110.10:FF:000009">
    <property type="entry name" value="Acyl-CoA dehydrogenase"/>
    <property type="match status" value="1"/>
</dbReference>
<dbReference type="PANTHER" id="PTHR43884">
    <property type="entry name" value="ACYL-COA DEHYDROGENASE"/>
    <property type="match status" value="1"/>
</dbReference>
<dbReference type="FunFam" id="1.20.140.10:FF:000004">
    <property type="entry name" value="Acyl-CoA dehydrogenase FadE25"/>
    <property type="match status" value="1"/>
</dbReference>
<organism evidence="10">
    <name type="scientific">uncultured Nocardioides sp</name>
    <dbReference type="NCBI Taxonomy" id="198441"/>
    <lineage>
        <taxon>Bacteria</taxon>
        <taxon>Bacillati</taxon>
        <taxon>Actinomycetota</taxon>
        <taxon>Actinomycetes</taxon>
        <taxon>Propionibacteriales</taxon>
        <taxon>Nocardioidaceae</taxon>
        <taxon>Nocardioides</taxon>
        <taxon>environmental samples</taxon>
    </lineage>
</organism>
<dbReference type="PROSITE" id="PS00073">
    <property type="entry name" value="ACYL_COA_DH_2"/>
    <property type="match status" value="1"/>
</dbReference>
<evidence type="ECO:0000259" key="8">
    <source>
        <dbReference type="Pfam" id="PF02770"/>
    </source>
</evidence>
<dbReference type="Pfam" id="PF00441">
    <property type="entry name" value="Acyl-CoA_dh_1"/>
    <property type="match status" value="1"/>
</dbReference>
<dbReference type="GO" id="GO:0050660">
    <property type="term" value="F:flavin adenine dinucleotide binding"/>
    <property type="evidence" value="ECO:0007669"/>
    <property type="project" value="InterPro"/>
</dbReference>
<evidence type="ECO:0000313" key="10">
    <source>
        <dbReference type="EMBL" id="CAA9379426.1"/>
    </source>
</evidence>
<evidence type="ECO:0000256" key="3">
    <source>
        <dbReference type="ARBA" id="ARBA00022630"/>
    </source>
</evidence>
<evidence type="ECO:0000259" key="9">
    <source>
        <dbReference type="Pfam" id="PF02771"/>
    </source>
</evidence>
<dbReference type="GO" id="GO:0008470">
    <property type="term" value="F:3-methylbutanoyl-CoA dehydrogenase activity"/>
    <property type="evidence" value="ECO:0007669"/>
    <property type="project" value="UniProtKB-EC"/>
</dbReference>
<accession>A0A6J4NBB4</accession>
<proteinExistence type="inferred from homology"/>
<dbReference type="Pfam" id="PF02771">
    <property type="entry name" value="Acyl-CoA_dh_N"/>
    <property type="match status" value="1"/>
</dbReference>
<dbReference type="AlphaFoldDB" id="A0A6J4NBB4"/>
<dbReference type="FunFam" id="1.10.540.10:FF:000002">
    <property type="entry name" value="Acyl-CoA dehydrogenase FadE19"/>
    <property type="match status" value="1"/>
</dbReference>
<dbReference type="InterPro" id="IPR009075">
    <property type="entry name" value="AcylCo_DH/oxidase_C"/>
</dbReference>
<dbReference type="InterPro" id="IPR013786">
    <property type="entry name" value="AcylCoA_DH/ox_N"/>
</dbReference>
<sequence>MSFELSPEHEQFRRSVRDFAQAEIAPHAAQWDRDHHFPTDVVQKMGKLGLMGLTAPEEYGGSGLAGEDGGFTSLCLAIEEIGRVDQSMGITLEAAVGLGINPIQTFGTEEQKAEHLPSLVAGDTLAGFGLTEPGAGSDAGATKTKAVLLDGEWVVNGAKQFITNSGSTITSLVTVTARTGERDGGRPELSTIIIPSGTPGFTAEKPYDKLGWHASDTHPLSFEDVRVPEANLLGERGRGYAQFLSTLDDGRVAIAALAVGCVQACLDLSVEYAGDRQTFGGPIGRKQGVAFQVSDLQVMLDASRLLTYKAAAMKDAMDAGAGVSMKDFKQAAAVAKLYATESAVTATRIATQVFGGYGFMEEYPVARFYRDAKVLEIGEGTSEVQRMLIARGLGLPVE</sequence>
<dbReference type="PANTHER" id="PTHR43884:SF12">
    <property type="entry name" value="ISOVALERYL-COA DEHYDROGENASE, MITOCHONDRIAL-RELATED"/>
    <property type="match status" value="1"/>
</dbReference>
<evidence type="ECO:0000256" key="2">
    <source>
        <dbReference type="ARBA" id="ARBA00009347"/>
    </source>
</evidence>
<dbReference type="InterPro" id="IPR006089">
    <property type="entry name" value="Acyl-CoA_DH_CS"/>
</dbReference>
<dbReference type="Gene3D" id="2.40.110.10">
    <property type="entry name" value="Butyryl-CoA Dehydrogenase, subunit A, domain 2"/>
    <property type="match status" value="1"/>
</dbReference>
<keyword evidence="4 6" id="KW-0274">FAD</keyword>
<feature type="domain" description="Acyl-CoA dehydrogenase/oxidase C-terminal" evidence="7">
    <location>
        <begin position="237"/>
        <end position="393"/>
    </location>
</feature>
<dbReference type="EMBL" id="CADCUN010000083">
    <property type="protein sequence ID" value="CAA9379426.1"/>
    <property type="molecule type" value="Genomic_DNA"/>
</dbReference>
<comment type="cofactor">
    <cofactor evidence="1 6">
        <name>FAD</name>
        <dbReference type="ChEBI" id="CHEBI:57692"/>
    </cofactor>
</comment>